<protein>
    <recommendedName>
        <fullName evidence="2">Peptidase S9 prolyl oligopeptidase catalytic domain-containing protein</fullName>
    </recommendedName>
</protein>
<feature type="chain" id="PRO_5018995178" description="Peptidase S9 prolyl oligopeptidase catalytic domain-containing protein" evidence="1">
    <location>
        <begin position="23"/>
        <end position="197"/>
    </location>
</feature>
<accession>A0A432W9S2</accession>
<dbReference type="SUPFAM" id="SSF53474">
    <property type="entry name" value="alpha/beta-Hydrolases"/>
    <property type="match status" value="1"/>
</dbReference>
<name>A0A432W9S2_9GAMM</name>
<gene>
    <name evidence="3" type="ORF">CWE09_09440</name>
</gene>
<feature type="signal peptide" evidence="1">
    <location>
        <begin position="1"/>
        <end position="22"/>
    </location>
</feature>
<dbReference type="InterPro" id="IPR029058">
    <property type="entry name" value="AB_hydrolase_fold"/>
</dbReference>
<evidence type="ECO:0000313" key="3">
    <source>
        <dbReference type="EMBL" id="RUO26893.1"/>
    </source>
</evidence>
<reference evidence="3 4" key="1">
    <citation type="journal article" date="2011" name="Front. Microbiol.">
        <title>Genomic signatures of strain selection and enhancement in Bacillus atrophaeus var. globigii, a historical biowarfare simulant.</title>
        <authorList>
            <person name="Gibbons H.S."/>
            <person name="Broomall S.M."/>
            <person name="McNew L.A."/>
            <person name="Daligault H."/>
            <person name="Chapman C."/>
            <person name="Bruce D."/>
            <person name="Karavis M."/>
            <person name="Krepps M."/>
            <person name="McGregor P.A."/>
            <person name="Hong C."/>
            <person name="Park K.H."/>
            <person name="Akmal A."/>
            <person name="Feldman A."/>
            <person name="Lin J.S."/>
            <person name="Chang W.E."/>
            <person name="Higgs B.W."/>
            <person name="Demirev P."/>
            <person name="Lindquist J."/>
            <person name="Liem A."/>
            <person name="Fochler E."/>
            <person name="Read T.D."/>
            <person name="Tapia R."/>
            <person name="Johnson S."/>
            <person name="Bishop-Lilly K.A."/>
            <person name="Detter C."/>
            <person name="Han C."/>
            <person name="Sozhamannan S."/>
            <person name="Rosenzweig C.N."/>
            <person name="Skowronski E.W."/>
        </authorList>
    </citation>
    <scope>NUCLEOTIDE SEQUENCE [LARGE SCALE GENOMIC DNA]</scope>
    <source>
        <strain evidence="3 4">MLST1</strain>
    </source>
</reference>
<dbReference type="Gene3D" id="3.40.50.1820">
    <property type="entry name" value="alpha/beta hydrolase"/>
    <property type="match status" value="1"/>
</dbReference>
<sequence length="197" mass="21853">MMKNIVFILAALLFFVAFTLSAQPQVKREDGSVIQYYLNNPAADTLLVVFHGSDCNSVQHIESIQTMWQTLSPEAALLTIEKYGIDAALPYATGEREDCPAAYLENNSLTQRIEDGTRELEPLHHIQAPVLVMQSDADESVDPARTQSEIATFIENGATHIELRMLPGLDHSFRDADGKSHLAEVLEEVALWLSSVK</sequence>
<keyword evidence="4" id="KW-1185">Reference proteome</keyword>
<dbReference type="RefSeq" id="WP_126803707.1">
    <property type="nucleotide sequence ID" value="NZ_PIPL01000001.1"/>
</dbReference>
<proteinExistence type="predicted"/>
<comment type="caution">
    <text evidence="3">The sequence shown here is derived from an EMBL/GenBank/DDBJ whole genome shotgun (WGS) entry which is preliminary data.</text>
</comment>
<dbReference type="Proteomes" id="UP000288293">
    <property type="component" value="Unassembled WGS sequence"/>
</dbReference>
<dbReference type="InterPro" id="IPR001375">
    <property type="entry name" value="Peptidase_S9_cat"/>
</dbReference>
<dbReference type="GO" id="GO:0008236">
    <property type="term" value="F:serine-type peptidase activity"/>
    <property type="evidence" value="ECO:0007669"/>
    <property type="project" value="InterPro"/>
</dbReference>
<dbReference type="OrthoDB" id="8666017at2"/>
<dbReference type="GO" id="GO:0006508">
    <property type="term" value="P:proteolysis"/>
    <property type="evidence" value="ECO:0007669"/>
    <property type="project" value="InterPro"/>
</dbReference>
<feature type="domain" description="Peptidase S9 prolyl oligopeptidase catalytic" evidence="2">
    <location>
        <begin position="118"/>
        <end position="181"/>
    </location>
</feature>
<dbReference type="AlphaFoldDB" id="A0A432W9S2"/>
<evidence type="ECO:0000259" key="2">
    <source>
        <dbReference type="Pfam" id="PF00326"/>
    </source>
</evidence>
<dbReference type="Pfam" id="PF00326">
    <property type="entry name" value="Peptidase_S9"/>
    <property type="match status" value="1"/>
</dbReference>
<keyword evidence="1" id="KW-0732">Signal</keyword>
<evidence type="ECO:0000313" key="4">
    <source>
        <dbReference type="Proteomes" id="UP000288293"/>
    </source>
</evidence>
<dbReference type="EMBL" id="PIPL01000001">
    <property type="protein sequence ID" value="RUO26893.1"/>
    <property type="molecule type" value="Genomic_DNA"/>
</dbReference>
<evidence type="ECO:0000256" key="1">
    <source>
        <dbReference type="SAM" id="SignalP"/>
    </source>
</evidence>
<organism evidence="3 4">
    <name type="scientific">Aliidiomarina minuta</name>
    <dbReference type="NCBI Taxonomy" id="880057"/>
    <lineage>
        <taxon>Bacteria</taxon>
        <taxon>Pseudomonadati</taxon>
        <taxon>Pseudomonadota</taxon>
        <taxon>Gammaproteobacteria</taxon>
        <taxon>Alteromonadales</taxon>
        <taxon>Idiomarinaceae</taxon>
        <taxon>Aliidiomarina</taxon>
    </lineage>
</organism>